<comment type="caution">
    <text evidence="1">The sequence shown here is derived from an EMBL/GenBank/DDBJ whole genome shotgun (WGS) entry which is preliminary data.</text>
</comment>
<gene>
    <name evidence="1" type="ORF">OS493_030002</name>
</gene>
<proteinExistence type="predicted"/>
<evidence type="ECO:0000313" key="2">
    <source>
        <dbReference type="Proteomes" id="UP001163046"/>
    </source>
</evidence>
<reference evidence="1" key="1">
    <citation type="submission" date="2023-01" db="EMBL/GenBank/DDBJ databases">
        <title>Genome assembly of the deep-sea coral Lophelia pertusa.</title>
        <authorList>
            <person name="Herrera S."/>
            <person name="Cordes E."/>
        </authorList>
    </citation>
    <scope>NUCLEOTIDE SEQUENCE</scope>
    <source>
        <strain evidence="1">USNM1676648</strain>
        <tissue evidence="1">Polyp</tissue>
    </source>
</reference>
<evidence type="ECO:0000313" key="1">
    <source>
        <dbReference type="EMBL" id="KAJ7383204.1"/>
    </source>
</evidence>
<sequence length="77" mass="9252">MRFKDQSVMEEFIIVLANRYDALYNESDDEEEMEPDMRSVKWSKIKEMYSSTCEEVLGKAKRERKAWMSEDTWKDAS</sequence>
<dbReference type="Proteomes" id="UP001163046">
    <property type="component" value="Unassembled WGS sequence"/>
</dbReference>
<dbReference type="EMBL" id="MU825904">
    <property type="protein sequence ID" value="KAJ7383204.1"/>
    <property type="molecule type" value="Genomic_DNA"/>
</dbReference>
<accession>A0A9X0D378</accession>
<organism evidence="1 2">
    <name type="scientific">Desmophyllum pertusum</name>
    <dbReference type="NCBI Taxonomy" id="174260"/>
    <lineage>
        <taxon>Eukaryota</taxon>
        <taxon>Metazoa</taxon>
        <taxon>Cnidaria</taxon>
        <taxon>Anthozoa</taxon>
        <taxon>Hexacorallia</taxon>
        <taxon>Scleractinia</taxon>
        <taxon>Caryophylliina</taxon>
        <taxon>Caryophylliidae</taxon>
        <taxon>Desmophyllum</taxon>
    </lineage>
</organism>
<protein>
    <submittedName>
        <fullName evidence="1">Uncharacterized protein</fullName>
    </submittedName>
</protein>
<keyword evidence="2" id="KW-1185">Reference proteome</keyword>
<name>A0A9X0D378_9CNID</name>
<dbReference type="OrthoDB" id="6147768at2759"/>
<dbReference type="AlphaFoldDB" id="A0A9X0D378"/>